<dbReference type="SMART" id="SM00490">
    <property type="entry name" value="HELICc"/>
    <property type="match status" value="1"/>
</dbReference>
<dbReference type="Gene3D" id="3.40.50.300">
    <property type="entry name" value="P-loop containing nucleotide triphosphate hydrolases"/>
    <property type="match status" value="1"/>
</dbReference>
<evidence type="ECO:0000313" key="3">
    <source>
        <dbReference type="Proteomes" id="UP000256718"/>
    </source>
</evidence>
<protein>
    <submittedName>
        <fullName evidence="2">RNA helicase</fullName>
    </submittedName>
</protein>
<reference evidence="2 3" key="1">
    <citation type="journal article" date="2018" name="Emerg. Microbes Infect.">
        <title>Phenotypic and molecular analysis of nontypeable Group B streptococci: identification of cps2a and hybrid cps2a/cps5 Group B streptococcal capsule gene clusters.</title>
        <authorList>
            <person name="Alhhazmi A."/>
            <person name="Tyrrell G.J."/>
        </authorList>
    </citation>
    <scope>NUCLEOTIDE SEQUENCE [LARGE SCALE GENOMIC DNA]</scope>
    <source>
        <strain evidence="2 3">PLGBS17</strain>
    </source>
</reference>
<dbReference type="InterPro" id="IPR000330">
    <property type="entry name" value="SNF2_N"/>
</dbReference>
<organism evidence="2 3">
    <name type="scientific">Streptococcus agalactiae</name>
    <dbReference type="NCBI Taxonomy" id="1311"/>
    <lineage>
        <taxon>Bacteria</taxon>
        <taxon>Bacillati</taxon>
        <taxon>Bacillota</taxon>
        <taxon>Bacilli</taxon>
        <taxon>Lactobacillales</taxon>
        <taxon>Streptococcaceae</taxon>
        <taxon>Streptococcus</taxon>
    </lineage>
</organism>
<dbReference type="AlphaFoldDB" id="A0A0H1K1Q2"/>
<dbReference type="Pfam" id="PF08455">
    <property type="entry name" value="SNF2_assoc"/>
    <property type="match status" value="1"/>
</dbReference>
<dbReference type="InterPro" id="IPR014001">
    <property type="entry name" value="Helicase_ATP-bd"/>
</dbReference>
<dbReference type="Gene3D" id="3.40.50.10810">
    <property type="entry name" value="Tandem AAA-ATPase domain"/>
    <property type="match status" value="1"/>
</dbReference>
<dbReference type="InterPro" id="IPR027417">
    <property type="entry name" value="P-loop_NTPase"/>
</dbReference>
<proteinExistence type="predicted"/>
<dbReference type="InterPro" id="IPR013663">
    <property type="entry name" value="Helicase_SWF/SNF/SWI_bac"/>
</dbReference>
<keyword evidence="1" id="KW-0378">Hydrolase</keyword>
<keyword evidence="2" id="KW-0067">ATP-binding</keyword>
<dbReference type="Pfam" id="PF00271">
    <property type="entry name" value="Helicase_C"/>
    <property type="match status" value="1"/>
</dbReference>
<dbReference type="Pfam" id="PF00176">
    <property type="entry name" value="SNF2-rel_dom"/>
    <property type="match status" value="1"/>
</dbReference>
<evidence type="ECO:0000256" key="1">
    <source>
        <dbReference type="ARBA" id="ARBA00022801"/>
    </source>
</evidence>
<dbReference type="GO" id="GO:0016787">
    <property type="term" value="F:hydrolase activity"/>
    <property type="evidence" value="ECO:0007669"/>
    <property type="project" value="UniProtKB-KW"/>
</dbReference>
<dbReference type="GO" id="GO:0004386">
    <property type="term" value="F:helicase activity"/>
    <property type="evidence" value="ECO:0007669"/>
    <property type="project" value="UniProtKB-KW"/>
</dbReference>
<dbReference type="PROSITE" id="PS51194">
    <property type="entry name" value="HELICASE_CTER"/>
    <property type="match status" value="1"/>
</dbReference>
<dbReference type="SUPFAM" id="SSF52540">
    <property type="entry name" value="P-loop containing nucleoside triphosphate hydrolases"/>
    <property type="match status" value="2"/>
</dbReference>
<dbReference type="RefSeq" id="WP_000089136.1">
    <property type="nucleotide sequence ID" value="NZ_CAXOLC010000002.1"/>
</dbReference>
<sequence length="1032" mass="119162">MSRMIPGRIRNQGIELYEQGLVSLISQEGNLLKAKVGDCQIEYSLVTEETKCSCDFFARKGYCQHLAALEHFLKNDPEGKAILSKVQVQQESQQETKKKTSFGSVFLDSLIINEDDTIKYQLSAQGEQNPYANDIWWTLKIRRLPDDRSYVIRDIKAFLNTVRKEAYYQIGKQYFETLSLIQFDETSQELIEFLWRLIPSHSSKIDLEFILPNQGRHLSLTRGFFEEGVTLMNALENFSFESDFHQFNHLYFKELEGEDHLYQFKVIVHRQSIELEIKEKDLKPLFANSYLFYRDTFYHLNLKQEKMVTAIRSLPIEGDLAKHIHFDLDDQDKLAAHLLDFKEIGLVDAPRSFSIHDFKVNFEFDINSQNEILLQMVFDYGNDLTVHNRQELEQLTFASHFKHEEKVFKLLEKYGFAPHFSTSHPAYSAQELYDFYTYMLPQFKKMGTVSLSAKLESYRLIERPQIDIEAKGSLLDISFDFSDLLENDVDQALVALFDNNPYFVNKSGQLVIFDEETKKVSATLQGLRARRAKNGHIELDNIAAFQLSELFANQDNVSFSQHFYQLIEDLRHPEKFKIPGLSVSASLRDYQLTGVRWLSMLDHYGFAGILADDMGLGKTLQTISFLSTKLTRDSRVLILSPSSLIYNWQDEFHKFSPDVDVAVAYGSKIRRDEIIAERHQVIITSYSSFRQDFETYSEGNYDYLILDEAQVMKNAQTKIAHSLRSFEVKNCFALSGTPIENKLLEIWSIFQIILPGLLPGKKEFLKLNPKQVARYIKPFVMRRRKEEVLPELPDLIEMNYPNEMTDSQKVIYLAQLRQIQESIQHSSDADLNRRKIEILSGITRLRQICDTPRLFMDYDGESGKLESLRQLLTQIKENGHRALIFSQFRGMLDIAEREMVAMGLTTYKITGSTPANERHEMTRAFNAGSKDAFLISLKAGGVGLNLTGADTVVLIDLWWNPAVEMQAISRAHRLGQKENVEVYRLITRGTIEEKILEMQETKKHLVTTVLDGNETHASMSVDDIREILGVSK</sequence>
<dbReference type="CDD" id="cd18793">
    <property type="entry name" value="SF2_C_SNF"/>
    <property type="match status" value="1"/>
</dbReference>
<evidence type="ECO:0000313" key="2">
    <source>
        <dbReference type="EMBL" id="RDY74589.1"/>
    </source>
</evidence>
<name>A0A0H1K1Q2_STRAG</name>
<keyword evidence="2" id="KW-0547">Nucleotide-binding</keyword>
<dbReference type="InterPro" id="IPR007527">
    <property type="entry name" value="Znf_SWIM"/>
</dbReference>
<dbReference type="PROSITE" id="PS51192">
    <property type="entry name" value="HELICASE_ATP_BIND_1"/>
    <property type="match status" value="1"/>
</dbReference>
<dbReference type="InterPro" id="IPR038718">
    <property type="entry name" value="SNF2-like_sf"/>
</dbReference>
<dbReference type="PANTHER" id="PTHR10799">
    <property type="entry name" value="SNF2/RAD54 HELICASE FAMILY"/>
    <property type="match status" value="1"/>
</dbReference>
<dbReference type="SMART" id="SM00487">
    <property type="entry name" value="DEXDc"/>
    <property type="match status" value="1"/>
</dbReference>
<accession>A0A0H1K1Q2</accession>
<comment type="caution">
    <text evidence="2">The sequence shown here is derived from an EMBL/GenBank/DDBJ whole genome shotgun (WGS) entry which is preliminary data.</text>
</comment>
<dbReference type="InterPro" id="IPR001650">
    <property type="entry name" value="Helicase_C-like"/>
</dbReference>
<dbReference type="GO" id="GO:0005524">
    <property type="term" value="F:ATP binding"/>
    <property type="evidence" value="ECO:0007669"/>
    <property type="project" value="InterPro"/>
</dbReference>
<gene>
    <name evidence="2" type="ORF">C4618_13070</name>
</gene>
<keyword evidence="2" id="KW-0347">Helicase</keyword>
<dbReference type="InterPro" id="IPR049730">
    <property type="entry name" value="SNF2/RAD54-like_C"/>
</dbReference>
<dbReference type="EMBL" id="QHGZ01000258">
    <property type="protein sequence ID" value="RDY74589.1"/>
    <property type="molecule type" value="Genomic_DNA"/>
</dbReference>
<dbReference type="GO" id="GO:0008270">
    <property type="term" value="F:zinc ion binding"/>
    <property type="evidence" value="ECO:0007669"/>
    <property type="project" value="InterPro"/>
</dbReference>
<dbReference type="PROSITE" id="PS50966">
    <property type="entry name" value="ZF_SWIM"/>
    <property type="match status" value="1"/>
</dbReference>
<dbReference type="Proteomes" id="UP000256718">
    <property type="component" value="Unassembled WGS sequence"/>
</dbReference>